<comment type="caution">
    <text evidence="2">The sequence shown here is derived from an EMBL/GenBank/DDBJ whole genome shotgun (WGS) entry which is preliminary data.</text>
</comment>
<dbReference type="RefSeq" id="WP_134565413.1">
    <property type="nucleotide sequence ID" value="NZ_SOFP01000016.1"/>
</dbReference>
<dbReference type="InterPro" id="IPR051448">
    <property type="entry name" value="CdaR-like_regulators"/>
</dbReference>
<dbReference type="Gene3D" id="1.10.10.2840">
    <property type="entry name" value="PucR C-terminal helix-turn-helix domain"/>
    <property type="match status" value="1"/>
</dbReference>
<proteinExistence type="predicted"/>
<protein>
    <submittedName>
        <fullName evidence="2">PucR family transcriptional regulator</fullName>
    </submittedName>
</protein>
<gene>
    <name evidence="2" type="ORF">E3O19_03865</name>
</gene>
<dbReference type="PANTHER" id="PTHR33744">
    <property type="entry name" value="CARBOHYDRATE DIACID REGULATOR"/>
    <property type="match status" value="1"/>
</dbReference>
<evidence type="ECO:0000313" key="2">
    <source>
        <dbReference type="EMBL" id="TFC18943.1"/>
    </source>
</evidence>
<dbReference type="OrthoDB" id="3505602at2"/>
<sequence>MKTAQIEELVEALAAGLDRALSLEDLDGGLVAYSRDQPLADSVRVNFLLSKRVPADVSAWQLRHGIAAAVRPVVVPANVELGMLGRVCVPLLVRGFRVGYLWALQGSRDESPAEILGELPAVRAQLDRLAEMLLDTNTAESEHRRQRETLFLAACAADPVAVEEIADWPQIHATGPWHVATLIDRPAGVLSHGAGAGGVATNDCANDASGSAQESGALLQRIAALQATVGIDAARFSAGTETHAVVLLRDSPGKLAHAEVLARYGAEIARRGGTPARPDLMGVSEAFHDLRLLPEAYAQSRKAVQAAAVDGRLGTVADYRRIGVYQFLAAASRNLAPVESVYFTELRDFDGNRELLPMLELLYDTDGAVQDVAAALHLHRSSIYNRLAKIRSLIGADPLGGQVRLELHLAMKADRWSRRPRI</sequence>
<dbReference type="Pfam" id="PF13556">
    <property type="entry name" value="HTH_30"/>
    <property type="match status" value="1"/>
</dbReference>
<dbReference type="InterPro" id="IPR025736">
    <property type="entry name" value="PucR_C-HTH_dom"/>
</dbReference>
<name>A0A4R8WYQ8_9MICO</name>
<keyword evidence="3" id="KW-1185">Reference proteome</keyword>
<accession>A0A4R8WYQ8</accession>
<organism evidence="2 3">
    <name type="scientific">Cryobacterium algoritolerans</name>
    <dbReference type="NCBI Taxonomy" id="1259184"/>
    <lineage>
        <taxon>Bacteria</taxon>
        <taxon>Bacillati</taxon>
        <taxon>Actinomycetota</taxon>
        <taxon>Actinomycetes</taxon>
        <taxon>Micrococcales</taxon>
        <taxon>Microbacteriaceae</taxon>
        <taxon>Cryobacterium</taxon>
    </lineage>
</organism>
<dbReference type="Proteomes" id="UP000298412">
    <property type="component" value="Unassembled WGS sequence"/>
</dbReference>
<evidence type="ECO:0000313" key="3">
    <source>
        <dbReference type="Proteomes" id="UP000298412"/>
    </source>
</evidence>
<evidence type="ECO:0000259" key="1">
    <source>
        <dbReference type="Pfam" id="PF13556"/>
    </source>
</evidence>
<dbReference type="InterPro" id="IPR042070">
    <property type="entry name" value="PucR_C-HTH_sf"/>
</dbReference>
<dbReference type="AlphaFoldDB" id="A0A4R8WYQ8"/>
<reference evidence="2 3" key="1">
    <citation type="submission" date="2019-03" db="EMBL/GenBank/DDBJ databases">
        <title>Genomics of glacier-inhabiting Cryobacterium strains.</title>
        <authorList>
            <person name="Liu Q."/>
            <person name="Xin Y.-H."/>
        </authorList>
    </citation>
    <scope>NUCLEOTIDE SEQUENCE [LARGE SCALE GENOMIC DNA]</scope>
    <source>
        <strain evidence="2 3">MDT1-3</strain>
    </source>
</reference>
<dbReference type="PANTHER" id="PTHR33744:SF17">
    <property type="entry name" value="CONSERVED PROTEIN"/>
    <property type="match status" value="1"/>
</dbReference>
<feature type="domain" description="PucR C-terminal helix-turn-helix" evidence="1">
    <location>
        <begin position="355"/>
        <end position="413"/>
    </location>
</feature>
<dbReference type="EMBL" id="SOFP01000016">
    <property type="protein sequence ID" value="TFC18943.1"/>
    <property type="molecule type" value="Genomic_DNA"/>
</dbReference>